<feature type="transmembrane region" description="Helical" evidence="2">
    <location>
        <begin position="112"/>
        <end position="129"/>
    </location>
</feature>
<evidence type="ECO:0000313" key="4">
    <source>
        <dbReference type="Proteomes" id="UP001165685"/>
    </source>
</evidence>
<proteinExistence type="predicted"/>
<sequence length="173" mass="17997">MLDSVSRRGAAAEAQSRATPTLQVLGRLIEQTGRQSGSSAVFGSPIEHDGAVVVPVARTRFFSAFGAGTSRAFRMVGDGGGGQGFTRADPAGYLVLRDGDAVFRPIRQPAKALVVPLTFIAATAAVQIVRTTMRRKRRAETARAMAEAAKAQLGRGGGRHCCGTPEEEGGGEG</sequence>
<feature type="region of interest" description="Disordered" evidence="1">
    <location>
        <begin position="154"/>
        <end position="173"/>
    </location>
</feature>
<evidence type="ECO:0000256" key="1">
    <source>
        <dbReference type="SAM" id="MobiDB-lite"/>
    </source>
</evidence>
<protein>
    <recommendedName>
        <fullName evidence="5">Sporulation protein</fullName>
    </recommendedName>
</protein>
<organism evidence="3 4">
    <name type="scientific">Nocardiopsis suaedae</name>
    <dbReference type="NCBI Taxonomy" id="3018444"/>
    <lineage>
        <taxon>Bacteria</taxon>
        <taxon>Bacillati</taxon>
        <taxon>Actinomycetota</taxon>
        <taxon>Actinomycetes</taxon>
        <taxon>Streptosporangiales</taxon>
        <taxon>Nocardiopsidaceae</taxon>
        <taxon>Nocardiopsis</taxon>
    </lineage>
</organism>
<keyword evidence="4" id="KW-1185">Reference proteome</keyword>
<comment type="caution">
    <text evidence="3">The sequence shown here is derived from an EMBL/GenBank/DDBJ whole genome shotgun (WGS) entry which is preliminary data.</text>
</comment>
<dbReference type="EMBL" id="JAQFWP010000051">
    <property type="protein sequence ID" value="MDA2807308.1"/>
    <property type="molecule type" value="Genomic_DNA"/>
</dbReference>
<dbReference type="RefSeq" id="WP_270679937.1">
    <property type="nucleotide sequence ID" value="NZ_JAQFWP010000051.1"/>
</dbReference>
<gene>
    <name evidence="3" type="ORF">O4U47_22570</name>
</gene>
<keyword evidence="2" id="KW-1133">Transmembrane helix</keyword>
<keyword evidence="2" id="KW-0472">Membrane</keyword>
<evidence type="ECO:0008006" key="5">
    <source>
        <dbReference type="Google" id="ProtNLM"/>
    </source>
</evidence>
<keyword evidence="2" id="KW-0812">Transmembrane</keyword>
<dbReference type="Proteomes" id="UP001165685">
    <property type="component" value="Unassembled WGS sequence"/>
</dbReference>
<accession>A0ABT4TRJ3</accession>
<evidence type="ECO:0000313" key="3">
    <source>
        <dbReference type="EMBL" id="MDA2807308.1"/>
    </source>
</evidence>
<evidence type="ECO:0000256" key="2">
    <source>
        <dbReference type="SAM" id="Phobius"/>
    </source>
</evidence>
<reference evidence="3" key="1">
    <citation type="submission" date="2023-01" db="EMBL/GenBank/DDBJ databases">
        <title>Draft genome sequence of Nocardiopsis sp. LSu2-4 isolated from halophytes.</title>
        <authorList>
            <person name="Duangmal K."/>
            <person name="Chantavorakit T."/>
        </authorList>
    </citation>
    <scope>NUCLEOTIDE SEQUENCE</scope>
    <source>
        <strain evidence="3">LSu2-4</strain>
    </source>
</reference>
<name>A0ABT4TRJ3_9ACTN</name>